<dbReference type="RefSeq" id="WP_171624315.1">
    <property type="nucleotide sequence ID" value="NZ_JABBPG010000001.1"/>
</dbReference>
<dbReference type="PRINTS" id="PR00032">
    <property type="entry name" value="HTHARAC"/>
</dbReference>
<dbReference type="InterPro" id="IPR020449">
    <property type="entry name" value="Tscrpt_reg_AraC-type_HTH"/>
</dbReference>
<evidence type="ECO:0000256" key="1">
    <source>
        <dbReference type="ARBA" id="ARBA00023015"/>
    </source>
</evidence>
<dbReference type="AlphaFoldDB" id="A0A849VB64"/>
<keyword evidence="2" id="KW-0238">DNA-binding</keyword>
<dbReference type="PROSITE" id="PS01124">
    <property type="entry name" value="HTH_ARAC_FAMILY_2"/>
    <property type="match status" value="1"/>
</dbReference>
<evidence type="ECO:0000313" key="6">
    <source>
        <dbReference type="Proteomes" id="UP000586305"/>
    </source>
</evidence>
<keyword evidence="1" id="KW-0805">Transcription regulation</keyword>
<comment type="caution">
    <text evidence="5">The sequence shown here is derived from an EMBL/GenBank/DDBJ whole genome shotgun (WGS) entry which is preliminary data.</text>
</comment>
<dbReference type="SUPFAM" id="SSF46689">
    <property type="entry name" value="Homeodomain-like"/>
    <property type="match status" value="1"/>
</dbReference>
<organism evidence="5 6">
    <name type="scientific">Pseudoalteromonas caenipelagi</name>
    <dbReference type="NCBI Taxonomy" id="2726988"/>
    <lineage>
        <taxon>Bacteria</taxon>
        <taxon>Pseudomonadati</taxon>
        <taxon>Pseudomonadota</taxon>
        <taxon>Gammaproteobacteria</taxon>
        <taxon>Alteromonadales</taxon>
        <taxon>Pseudoalteromonadaceae</taxon>
        <taxon>Pseudoalteromonas</taxon>
    </lineage>
</organism>
<proteinExistence type="predicted"/>
<dbReference type="InterPro" id="IPR009057">
    <property type="entry name" value="Homeodomain-like_sf"/>
</dbReference>
<dbReference type="GO" id="GO:0000976">
    <property type="term" value="F:transcription cis-regulatory region binding"/>
    <property type="evidence" value="ECO:0007669"/>
    <property type="project" value="TreeGrafter"/>
</dbReference>
<accession>A0A849VB64</accession>
<dbReference type="PROSITE" id="PS00041">
    <property type="entry name" value="HTH_ARAC_FAMILY_1"/>
    <property type="match status" value="1"/>
</dbReference>
<dbReference type="Pfam" id="PF12833">
    <property type="entry name" value="HTH_18"/>
    <property type="match status" value="1"/>
</dbReference>
<dbReference type="PANTHER" id="PTHR47894">
    <property type="entry name" value="HTH-TYPE TRANSCRIPTIONAL REGULATOR GADX"/>
    <property type="match status" value="1"/>
</dbReference>
<dbReference type="GO" id="GO:0005829">
    <property type="term" value="C:cytosol"/>
    <property type="evidence" value="ECO:0007669"/>
    <property type="project" value="TreeGrafter"/>
</dbReference>
<dbReference type="Proteomes" id="UP000586305">
    <property type="component" value="Unassembled WGS sequence"/>
</dbReference>
<dbReference type="GO" id="GO:0003700">
    <property type="term" value="F:DNA-binding transcription factor activity"/>
    <property type="evidence" value="ECO:0007669"/>
    <property type="project" value="InterPro"/>
</dbReference>
<dbReference type="PANTHER" id="PTHR47894:SF4">
    <property type="entry name" value="HTH-TYPE TRANSCRIPTIONAL REGULATOR GADX"/>
    <property type="match status" value="1"/>
</dbReference>
<sequence length="268" mass="29957">MDLIRAIQQTLKKRDDYPFAIYESIKEQKLLNVPVLNPLLIVVLKGIKELVIEGEVIACKAGDFIFLTDSPSVDMRNIPAQSEYQALLIEFSHDDFLGFSSTKQAQTQFCIGSLTPSLEPCLSQFIQSSDWAPESIIASRRKEILFLLSHLGCADALSSVAVSKISNRLHSLFCEPTDEDLSMQQICDSLAMSESTLRRKLKSEGTTVQTIKDRAKLGLGLHLLQSTDYTIGVISQICGYQSQSRFTERFKSRFGLTPTQLRNTKKAV</sequence>
<gene>
    <name evidence="5" type="ORF">HG263_01480</name>
</gene>
<protein>
    <submittedName>
        <fullName evidence="5">Helix-turn-helix transcriptional regulator</fullName>
    </submittedName>
</protein>
<dbReference type="InterPro" id="IPR018062">
    <property type="entry name" value="HTH_AraC-typ_CS"/>
</dbReference>
<feature type="domain" description="HTH araC/xylS-type" evidence="4">
    <location>
        <begin position="167"/>
        <end position="264"/>
    </location>
</feature>
<evidence type="ECO:0000259" key="4">
    <source>
        <dbReference type="PROSITE" id="PS01124"/>
    </source>
</evidence>
<evidence type="ECO:0000313" key="5">
    <source>
        <dbReference type="EMBL" id="NOU49224.1"/>
    </source>
</evidence>
<name>A0A849VB64_9GAMM</name>
<dbReference type="InterPro" id="IPR018060">
    <property type="entry name" value="HTH_AraC"/>
</dbReference>
<evidence type="ECO:0000256" key="2">
    <source>
        <dbReference type="ARBA" id="ARBA00023125"/>
    </source>
</evidence>
<keyword evidence="6" id="KW-1185">Reference proteome</keyword>
<dbReference type="SMART" id="SM00342">
    <property type="entry name" value="HTH_ARAC"/>
    <property type="match status" value="1"/>
</dbReference>
<keyword evidence="3" id="KW-0804">Transcription</keyword>
<dbReference type="Gene3D" id="1.10.10.60">
    <property type="entry name" value="Homeodomain-like"/>
    <property type="match status" value="1"/>
</dbReference>
<reference evidence="5 6" key="1">
    <citation type="submission" date="2020-04" db="EMBL/GenBank/DDBJ databases">
        <title>Pseudoalteromonas caenipelagi sp. nov., isolated from a tidal flat.</title>
        <authorList>
            <person name="Park S."/>
            <person name="Yoon J.-H."/>
        </authorList>
    </citation>
    <scope>NUCLEOTIDE SEQUENCE [LARGE SCALE GENOMIC DNA]</scope>
    <source>
        <strain evidence="5 6">JBTF-M23</strain>
    </source>
</reference>
<dbReference type="EMBL" id="JABBPG010000001">
    <property type="protein sequence ID" value="NOU49224.1"/>
    <property type="molecule type" value="Genomic_DNA"/>
</dbReference>
<evidence type="ECO:0000256" key="3">
    <source>
        <dbReference type="ARBA" id="ARBA00023163"/>
    </source>
</evidence>